<reference evidence="5 6" key="1">
    <citation type="submission" date="2016-08" db="EMBL/GenBank/DDBJ databases">
        <title>A Parts List for Fungal Cellulosomes Revealed by Comparative Genomics.</title>
        <authorList>
            <consortium name="DOE Joint Genome Institute"/>
            <person name="Haitjema C.H."/>
            <person name="Gilmore S.P."/>
            <person name="Henske J.K."/>
            <person name="Solomon K.V."/>
            <person name="De Groot R."/>
            <person name="Kuo A."/>
            <person name="Mondo S.J."/>
            <person name="Salamov A.A."/>
            <person name="Labutti K."/>
            <person name="Zhao Z."/>
            <person name="Chiniquy J."/>
            <person name="Barry K."/>
            <person name="Brewer H.M."/>
            <person name="Purvine S.O."/>
            <person name="Wright A.T."/>
            <person name="Boxma B."/>
            <person name="Van Alen T."/>
            <person name="Hackstein J.H."/>
            <person name="Baker S.E."/>
            <person name="Grigoriev I.V."/>
            <person name="O'Malley M.A."/>
        </authorList>
    </citation>
    <scope>NUCLEOTIDE SEQUENCE [LARGE SCALE GENOMIC DNA]</scope>
    <source>
        <strain evidence="5 6">G1</strain>
    </source>
</reference>
<feature type="region of interest" description="Disordered" evidence="3">
    <location>
        <begin position="1213"/>
        <end position="1272"/>
    </location>
</feature>
<keyword evidence="2" id="KW-0175">Coiled coil</keyword>
<feature type="region of interest" description="Disordered" evidence="3">
    <location>
        <begin position="1"/>
        <end position="44"/>
    </location>
</feature>
<evidence type="ECO:0000256" key="3">
    <source>
        <dbReference type="SAM" id="MobiDB-lite"/>
    </source>
</evidence>
<sequence>MLGEDFPVNENFDTFDMNKTKPNNNYSNTNSPYHQSYNPNGNMNQNYQQVYINKQNYSNQQYQQDYFTHQNQHQQDYYSHQNQYQQYYQSSSNSQYNNSYGHQQNYDDTYEKYNDSYGNEYEDNYLQSQYNNQNRGHMNYQQYYSEVVNSKMNNQPMPSFQENQDKIMNESKNKSPILSPFAPPQSSLPELPVQASSNSPSNGMTLDERNINNTENQRLQEQNKDIKNEAALESLKQSNHEHWKEVKQIYTMEIEEYKELEKHYGEREYSQDQNKINQNEMAYHDEPDDVSSYGSDAINDIISDLNNFNPADTINNPISYSQSPVNRSQNSINHTQHQMGYAQSPMSAAQQQTDYTRSPAHHTQSQESTQGSFTQSPVHRTQSPMNNIHMNSSSSIQNPLGQKPINTQFNDQIPLDSYQQQNVDEMQSVNQPEQKPIMDQQVNIQQDQINNLKQAEKTPPFDQQKQKNNVNEDDHYESSQGSFDINDFIVGSLQEGAGDEKEKYEFEDFQGKLEKSLGFDKEIFGDSFNNKHISLSLSLPNEQIDPFANDDLDAEYSRLMNQNISANNANNSNQELINNDLTNSKNHNDETEQKNEQQFSQQSQQSQRTSISSNENHDIRMKNGKIFYPEVVEESIIAGHEKNINPDEDSISSDANNFVNMIDEVMISGNKEIIFDDYYPITEEAKESKGTEEKIGNIPEDIVRDNSELIVDDVVENLSVSVEEGEAAQIEIDQSSKAEIVINNDSKEQYQTERPTEIQNQMNTEEQNKIQDEVKPEEKIEIQDEAKLKKSAEVQDQMKPKESEESEKPDELEKVEVQEKINQGQEYLNNLFPGLKENKSDNETQVNGLVPNSTEVDQKTLNEKLKELEEEKQQFIAGNERLKKMQTETEQLRLKFESDQAAFERYVTDEKQKIEEMKEEEKRRIKRDQLINEKKKREEELLPSVQDKQEIKALKEEIERLMNEAKEKESKYNLTVDRLKKQIDDLTQKNTELQEEIKVLEKERAMNLKINKESERNIPPPPDKERVKSMFQGERGLHKVGSKERVKSMHPGMELRDVRGERVKSMHPGMELRDGRDSRGERIKSMHPGMEIRDLREQREGKERVKSMYSGINKNEPKDRVKSMHPGLHKISSKDRIKSIHPGMEGIDGRDIRVKSMHLVRKPSNENNISIKVNKLELTVDPKSSLSVDNQNNIQGKSPISKTALSNRVTTLDGNAVPRRKSSVIPPLNRQLMRQSVSPGSINSGSTSNTSNTPNTPNYGNHLIAGNANNATNSEKHNINEVKTPQLNEIKKVNNHTHLKQPTKNGSLDSLSGIQMRRVTTTNIASPIMKGDSSPVTRNTNVNVPKNGSVSSSSSLNSQNKITIDSNNPNMSPITSKNSIESPVAPPVTLSNVPKTQNRKIPVGLPQNIPPGVNIFTAMERELNLPPPVDEIKIDEGKFKRIYPNGTTLISFKNGTIKEINSEGTSIIRFPNGDIKQVLSNKEIIYFYHETKAIQTTHTNGIEVFEFPNGQIETKYPDSSIEIRFPDKTIRRIFANGEEENVYANGIKMRTTKDGKRLVDYPDGSKEIYTDSFRKLIKNDGTVKIVHADGRRETQLPNGHIIIKDSKGNIISETN</sequence>
<feature type="compositionally biased region" description="Low complexity" evidence="3">
    <location>
        <begin position="1341"/>
        <end position="1360"/>
    </location>
</feature>
<evidence type="ECO:0000313" key="5">
    <source>
        <dbReference type="EMBL" id="ORY56042.1"/>
    </source>
</evidence>
<feature type="region of interest" description="Disordered" evidence="3">
    <location>
        <begin position="456"/>
        <end position="482"/>
    </location>
</feature>
<feature type="compositionally biased region" description="Polar residues" evidence="3">
    <location>
        <begin position="1361"/>
        <end position="1381"/>
    </location>
</feature>
<feature type="compositionally biased region" description="Polar residues" evidence="3">
    <location>
        <begin position="34"/>
        <end position="44"/>
    </location>
</feature>
<protein>
    <recommendedName>
        <fullName evidence="4">Centromere protein J C-terminal domain-containing protein</fullName>
    </recommendedName>
</protein>
<feature type="compositionally biased region" description="Basic and acidic residues" evidence="3">
    <location>
        <begin position="586"/>
        <end position="595"/>
    </location>
</feature>
<dbReference type="InterPro" id="IPR047002">
    <property type="entry name" value="Tcp10_C_sf"/>
</dbReference>
<feature type="compositionally biased region" description="Basic and acidic residues" evidence="3">
    <location>
        <begin position="766"/>
        <end position="803"/>
    </location>
</feature>
<feature type="region of interest" description="Disordered" evidence="3">
    <location>
        <begin position="744"/>
        <end position="814"/>
    </location>
</feature>
<feature type="compositionally biased region" description="Low complexity" evidence="3">
    <location>
        <begin position="566"/>
        <end position="579"/>
    </location>
</feature>
<feature type="domain" description="Centromere protein J C-terminal" evidence="4">
    <location>
        <begin position="1517"/>
        <end position="1550"/>
    </location>
</feature>
<feature type="compositionally biased region" description="Low complexity" evidence="3">
    <location>
        <begin position="597"/>
        <end position="613"/>
    </location>
</feature>
<gene>
    <name evidence="5" type="ORF">LY90DRAFT_669540</name>
</gene>
<proteinExistence type="inferred from homology"/>
<feature type="compositionally biased region" description="Low complexity" evidence="3">
    <location>
        <begin position="385"/>
        <end position="398"/>
    </location>
</feature>
<name>A0A1Y2D9V5_9FUNG</name>
<dbReference type="PANTHER" id="PTHR10331:SF6">
    <property type="entry name" value="SPINDLE ASSEMBLY ABNORMAL 4"/>
    <property type="match status" value="1"/>
</dbReference>
<dbReference type="InterPro" id="IPR026581">
    <property type="entry name" value="TCP10L/CENPJ"/>
</dbReference>
<accession>A0A1Y2D9V5</accession>
<dbReference type="Proteomes" id="UP000193920">
    <property type="component" value="Unassembled WGS sequence"/>
</dbReference>
<dbReference type="Pfam" id="PF07202">
    <property type="entry name" value="Tcp10_C"/>
    <property type="match status" value="2"/>
</dbReference>
<feature type="coiled-coil region" evidence="2">
    <location>
        <begin position="918"/>
        <end position="1003"/>
    </location>
</feature>
<feature type="region of interest" description="Disordered" evidence="3">
    <location>
        <begin position="1294"/>
        <end position="1313"/>
    </location>
</feature>
<feature type="region of interest" description="Disordered" evidence="3">
    <location>
        <begin position="1326"/>
        <end position="1393"/>
    </location>
</feature>
<dbReference type="EMBL" id="MCOG01000075">
    <property type="protein sequence ID" value="ORY56042.1"/>
    <property type="molecule type" value="Genomic_DNA"/>
</dbReference>
<evidence type="ECO:0000256" key="1">
    <source>
        <dbReference type="ARBA" id="ARBA00005627"/>
    </source>
</evidence>
<comment type="caution">
    <text evidence="5">The sequence shown here is derived from an EMBL/GenBank/DDBJ whole genome shotgun (WGS) entry which is preliminary data.</text>
</comment>
<organism evidence="5 6">
    <name type="scientific">Neocallimastix californiae</name>
    <dbReference type="NCBI Taxonomy" id="1754190"/>
    <lineage>
        <taxon>Eukaryota</taxon>
        <taxon>Fungi</taxon>
        <taxon>Fungi incertae sedis</taxon>
        <taxon>Chytridiomycota</taxon>
        <taxon>Chytridiomycota incertae sedis</taxon>
        <taxon>Neocallimastigomycetes</taxon>
        <taxon>Neocallimastigales</taxon>
        <taxon>Neocallimastigaceae</taxon>
        <taxon>Neocallimastix</taxon>
    </lineage>
</organism>
<feature type="coiled-coil region" evidence="2">
    <location>
        <begin position="209"/>
        <end position="236"/>
    </location>
</feature>
<feature type="coiled-coil region" evidence="2">
    <location>
        <begin position="858"/>
        <end position="888"/>
    </location>
</feature>
<evidence type="ECO:0000313" key="6">
    <source>
        <dbReference type="Proteomes" id="UP000193920"/>
    </source>
</evidence>
<dbReference type="InterPro" id="IPR009852">
    <property type="entry name" value="CENPJ_C_dom"/>
</dbReference>
<feature type="compositionally biased region" description="Low complexity" evidence="3">
    <location>
        <begin position="1238"/>
        <end position="1261"/>
    </location>
</feature>
<evidence type="ECO:0000256" key="2">
    <source>
        <dbReference type="SAM" id="Coils"/>
    </source>
</evidence>
<comment type="similarity">
    <text evidence="1">Belongs to the TCP10 family.</text>
</comment>
<feature type="domain" description="Centromere protein J C-terminal" evidence="4">
    <location>
        <begin position="1431"/>
        <end position="1460"/>
    </location>
</feature>
<feature type="compositionally biased region" description="Low complexity" evidence="3">
    <location>
        <begin position="20"/>
        <end position="33"/>
    </location>
</feature>
<feature type="compositionally biased region" description="Polar residues" evidence="3">
    <location>
        <begin position="344"/>
        <end position="384"/>
    </location>
</feature>
<dbReference type="Gene3D" id="2.60.450.20">
    <property type="match status" value="1"/>
</dbReference>
<evidence type="ECO:0000259" key="4">
    <source>
        <dbReference type="Pfam" id="PF07202"/>
    </source>
</evidence>
<feature type="region of interest" description="Disordered" evidence="3">
    <location>
        <begin position="337"/>
        <end position="409"/>
    </location>
</feature>
<keyword evidence="6" id="KW-1185">Reference proteome</keyword>
<feature type="compositionally biased region" description="Basic and acidic residues" evidence="3">
    <location>
        <begin position="745"/>
        <end position="756"/>
    </location>
</feature>
<feature type="compositionally biased region" description="Polar residues" evidence="3">
    <location>
        <begin position="1302"/>
        <end position="1313"/>
    </location>
</feature>
<feature type="region of interest" description="Disordered" evidence="3">
    <location>
        <begin position="566"/>
        <end position="622"/>
    </location>
</feature>
<feature type="compositionally biased region" description="Polar residues" evidence="3">
    <location>
        <begin position="184"/>
        <end position="204"/>
    </location>
</feature>
<feature type="region of interest" description="Disordered" evidence="3">
    <location>
        <begin position="173"/>
        <end position="208"/>
    </location>
</feature>
<dbReference type="STRING" id="1754190.A0A1Y2D9V5"/>
<dbReference type="OrthoDB" id="10252174at2759"/>
<feature type="region of interest" description="Disordered" evidence="3">
    <location>
        <begin position="1183"/>
        <end position="1202"/>
    </location>
</feature>
<dbReference type="PANTHER" id="PTHR10331">
    <property type="entry name" value="T COMPLEX PROTEIN 10"/>
    <property type="match status" value="1"/>
</dbReference>